<gene>
    <name evidence="1" type="ORF">ACFOX3_11880</name>
</gene>
<accession>A0ABV8V523</accession>
<dbReference type="EMBL" id="JBHSCX010000015">
    <property type="protein sequence ID" value="MFC4363005.1"/>
    <property type="molecule type" value="Genomic_DNA"/>
</dbReference>
<dbReference type="RefSeq" id="WP_290265306.1">
    <property type="nucleotide sequence ID" value="NZ_JAUFQG010000006.1"/>
</dbReference>
<evidence type="ECO:0000313" key="1">
    <source>
        <dbReference type="EMBL" id="MFC4363005.1"/>
    </source>
</evidence>
<name>A0ABV8V523_9GAMM</name>
<comment type="caution">
    <text evidence="1">The sequence shown here is derived from an EMBL/GenBank/DDBJ whole genome shotgun (WGS) entry which is preliminary data.</text>
</comment>
<sequence length="101" mass="11500">MEIQISEEYEDLSAEWQYQMILILKEVLAKKGIDGDKAKDIIGDFAFDFAMLHDQGEIKFEGNSYSPRISFSDFQGKLLTTDEETSLHDYAFGNTSEAFGE</sequence>
<evidence type="ECO:0000313" key="2">
    <source>
        <dbReference type="Proteomes" id="UP001595840"/>
    </source>
</evidence>
<organism evidence="1 2">
    <name type="scientific">Simiduia curdlanivorans</name>
    <dbReference type="NCBI Taxonomy" id="1492769"/>
    <lineage>
        <taxon>Bacteria</taxon>
        <taxon>Pseudomonadati</taxon>
        <taxon>Pseudomonadota</taxon>
        <taxon>Gammaproteobacteria</taxon>
        <taxon>Cellvibrionales</taxon>
        <taxon>Cellvibrionaceae</taxon>
        <taxon>Simiduia</taxon>
    </lineage>
</organism>
<reference evidence="2" key="1">
    <citation type="journal article" date="2019" name="Int. J. Syst. Evol. Microbiol.">
        <title>The Global Catalogue of Microorganisms (GCM) 10K type strain sequencing project: providing services to taxonomists for standard genome sequencing and annotation.</title>
        <authorList>
            <consortium name="The Broad Institute Genomics Platform"/>
            <consortium name="The Broad Institute Genome Sequencing Center for Infectious Disease"/>
            <person name="Wu L."/>
            <person name="Ma J."/>
        </authorList>
    </citation>
    <scope>NUCLEOTIDE SEQUENCE [LARGE SCALE GENOMIC DNA]</scope>
    <source>
        <strain evidence="2">CECT 8570</strain>
    </source>
</reference>
<dbReference type="Proteomes" id="UP001595840">
    <property type="component" value="Unassembled WGS sequence"/>
</dbReference>
<keyword evidence="2" id="KW-1185">Reference proteome</keyword>
<proteinExistence type="predicted"/>
<protein>
    <submittedName>
        <fullName evidence="1">Uncharacterized protein</fullName>
    </submittedName>
</protein>